<accession>A0A2C9CQ57</accession>
<gene>
    <name evidence="1" type="ORF">SAMN06273572_10229</name>
</gene>
<evidence type="ECO:0000313" key="1">
    <source>
        <dbReference type="EMBL" id="SOH93353.1"/>
    </source>
</evidence>
<organism evidence="1 2">
    <name type="scientific">Pontivivens marinum</name>
    <dbReference type="NCBI Taxonomy" id="1690039"/>
    <lineage>
        <taxon>Bacteria</taxon>
        <taxon>Pseudomonadati</taxon>
        <taxon>Pseudomonadota</taxon>
        <taxon>Alphaproteobacteria</taxon>
        <taxon>Rhodobacterales</taxon>
        <taxon>Paracoccaceae</taxon>
        <taxon>Pontivivens</taxon>
    </lineage>
</organism>
<reference evidence="2" key="1">
    <citation type="submission" date="2017-09" db="EMBL/GenBank/DDBJ databases">
        <authorList>
            <person name="Varghese N."/>
            <person name="Submissions S."/>
        </authorList>
    </citation>
    <scope>NUCLEOTIDE SEQUENCE [LARGE SCALE GENOMIC DNA]</scope>
    <source>
        <strain evidence="2">C7</strain>
    </source>
</reference>
<sequence length="42" mass="5035">MKVRAWVGYRLNTWRAKRAEHAASVFRLRAEKFFLRVKGLSK</sequence>
<keyword evidence="2" id="KW-1185">Reference proteome</keyword>
<protein>
    <submittedName>
        <fullName evidence="1">Uncharacterized protein</fullName>
    </submittedName>
</protein>
<evidence type="ECO:0000313" key="2">
    <source>
        <dbReference type="Proteomes" id="UP000220034"/>
    </source>
</evidence>
<proteinExistence type="predicted"/>
<dbReference type="EMBL" id="OCTN01000002">
    <property type="protein sequence ID" value="SOH93353.1"/>
    <property type="molecule type" value="Genomic_DNA"/>
</dbReference>
<name>A0A2C9CQ57_9RHOB</name>
<dbReference type="AlphaFoldDB" id="A0A2C9CQ57"/>
<dbReference type="Proteomes" id="UP000220034">
    <property type="component" value="Unassembled WGS sequence"/>
</dbReference>